<evidence type="ECO:0000259" key="2">
    <source>
        <dbReference type="PROSITE" id="PS51387"/>
    </source>
</evidence>
<dbReference type="InterPro" id="IPR016169">
    <property type="entry name" value="FAD-bd_PCMH_sub2"/>
</dbReference>
<keyword evidence="4" id="KW-1185">Reference proteome</keyword>
<organism evidence="3 4">
    <name type="scientific">Iningainema tapete BLCC-T55</name>
    <dbReference type="NCBI Taxonomy" id="2748662"/>
    <lineage>
        <taxon>Bacteria</taxon>
        <taxon>Bacillati</taxon>
        <taxon>Cyanobacteriota</taxon>
        <taxon>Cyanophyceae</taxon>
        <taxon>Nostocales</taxon>
        <taxon>Scytonemataceae</taxon>
        <taxon>Iningainema tapete</taxon>
    </lineage>
</organism>
<proteinExistence type="predicted"/>
<dbReference type="InterPro" id="IPR016167">
    <property type="entry name" value="FAD-bd_PCMH_sub1"/>
</dbReference>
<dbReference type="AlphaFoldDB" id="A0A8J7C5B1"/>
<dbReference type="InterPro" id="IPR036318">
    <property type="entry name" value="FAD-bd_PCMH-like_sf"/>
</dbReference>
<name>A0A8J7C5B1_9CYAN</name>
<gene>
    <name evidence="3" type="ORF">ICL16_12515</name>
</gene>
<accession>A0A8J7C5B1</accession>
<dbReference type="Proteomes" id="UP000629098">
    <property type="component" value="Unassembled WGS sequence"/>
</dbReference>
<dbReference type="InterPro" id="IPR051312">
    <property type="entry name" value="Diverse_Substr_Oxidored"/>
</dbReference>
<evidence type="ECO:0000313" key="3">
    <source>
        <dbReference type="EMBL" id="MBD2772874.1"/>
    </source>
</evidence>
<dbReference type="InterPro" id="IPR016166">
    <property type="entry name" value="FAD-bd_PCMH"/>
</dbReference>
<keyword evidence="1" id="KW-0560">Oxidoreductase</keyword>
<comment type="caution">
    <text evidence="3">The sequence shown here is derived from an EMBL/GenBank/DDBJ whole genome shotgun (WGS) entry which is preliminary data.</text>
</comment>
<dbReference type="PANTHER" id="PTHR42659:SF1">
    <property type="entry name" value="OXIDOREDUCTASE"/>
    <property type="match status" value="1"/>
</dbReference>
<dbReference type="Gene3D" id="3.30.43.10">
    <property type="entry name" value="Uridine Diphospho-n-acetylenolpyruvylglucosamine Reductase, domain 2"/>
    <property type="match status" value="1"/>
</dbReference>
<dbReference type="PROSITE" id="PS51387">
    <property type="entry name" value="FAD_PCMH"/>
    <property type="match status" value="1"/>
</dbReference>
<dbReference type="RefSeq" id="WP_190827972.1">
    <property type="nucleotide sequence ID" value="NZ_CAWPPI010000046.1"/>
</dbReference>
<reference evidence="3" key="1">
    <citation type="submission" date="2020-09" db="EMBL/GenBank/DDBJ databases">
        <title>Iningainema tapete sp. nov. (Scytonemataceae, Cyanobacteria) from greenhouses in central Florida (USA) produces two types of nodularin with biosynthetic potential for microcystin-LR and anabaenopeptins.</title>
        <authorList>
            <person name="Berthold D.E."/>
            <person name="Lefler F.W."/>
            <person name="Huang I.-S."/>
            <person name="Abdulla H."/>
            <person name="Zimba P.V."/>
            <person name="Laughinghouse H.D. IV."/>
        </authorList>
    </citation>
    <scope>NUCLEOTIDE SEQUENCE</scope>
    <source>
        <strain evidence="3">BLCCT55</strain>
    </source>
</reference>
<dbReference type="InterPro" id="IPR002346">
    <property type="entry name" value="Mopterin_DH_FAD-bd"/>
</dbReference>
<dbReference type="InterPro" id="IPR036683">
    <property type="entry name" value="CO_DH_flav_C_dom_sf"/>
</dbReference>
<dbReference type="Pfam" id="PF00941">
    <property type="entry name" value="FAD_binding_5"/>
    <property type="match status" value="1"/>
</dbReference>
<evidence type="ECO:0000256" key="1">
    <source>
        <dbReference type="ARBA" id="ARBA00023002"/>
    </source>
</evidence>
<dbReference type="SUPFAM" id="SSF55447">
    <property type="entry name" value="CO dehydrogenase flavoprotein C-terminal domain-like"/>
    <property type="match status" value="1"/>
</dbReference>
<dbReference type="GO" id="GO:0016491">
    <property type="term" value="F:oxidoreductase activity"/>
    <property type="evidence" value="ECO:0007669"/>
    <property type="project" value="UniProtKB-KW"/>
</dbReference>
<dbReference type="Gene3D" id="3.30.465.10">
    <property type="match status" value="2"/>
</dbReference>
<dbReference type="GO" id="GO:0071949">
    <property type="term" value="F:FAD binding"/>
    <property type="evidence" value="ECO:0007669"/>
    <property type="project" value="InterPro"/>
</dbReference>
<dbReference type="PANTHER" id="PTHR42659">
    <property type="entry name" value="XANTHINE DEHYDROGENASE SUBUNIT C-RELATED"/>
    <property type="match status" value="1"/>
</dbReference>
<protein>
    <submittedName>
        <fullName evidence="3">Xanthine dehydrogenase family protein subunit M</fullName>
    </submittedName>
</protein>
<dbReference type="Pfam" id="PF03450">
    <property type="entry name" value="CO_deh_flav_C"/>
    <property type="match status" value="1"/>
</dbReference>
<dbReference type="InterPro" id="IPR005107">
    <property type="entry name" value="CO_DH_flav_C"/>
</dbReference>
<feature type="domain" description="FAD-binding PCMH-type" evidence="2">
    <location>
        <begin position="1"/>
        <end position="221"/>
    </location>
</feature>
<evidence type="ECO:0000313" key="4">
    <source>
        <dbReference type="Proteomes" id="UP000629098"/>
    </source>
</evidence>
<dbReference type="SUPFAM" id="SSF56176">
    <property type="entry name" value="FAD-binding/transporter-associated domain-like"/>
    <property type="match status" value="1"/>
</dbReference>
<dbReference type="SMART" id="SM01092">
    <property type="entry name" value="CO_deh_flav_C"/>
    <property type="match status" value="1"/>
</dbReference>
<dbReference type="Gene3D" id="3.30.390.50">
    <property type="entry name" value="CO dehydrogenase flavoprotein, C-terminal domain"/>
    <property type="match status" value="1"/>
</dbReference>
<sequence length="331" mass="36094">MKNFVYQKAESVDAALNLIGQNAGAKFLGGGTNLVDLMRENIEQLDALVDVTHLSNTIEETADGAIRIGAAVKNTALANHELIREKFPFLSQAILFGASGQIRNMATVGGNLLQRTRCYYFYDDTAQCNKRENGAGCDAIKGFNRIHAILGTSDACIATHPSDMCVALAALDARVLVEGTNGKREIAFNDFHRLPENTPHIETDLRDGELITAVEIPRNDFAKNSLYQKVRDRASYAFALVSVAAALEIENNEIKNVRIALGGVAHKPWRALAAEGLLQGTSATEENFRRGAEAELENARGFAHNNFKIELAKRIIVSVLKELAEQGGTNR</sequence>
<dbReference type="EMBL" id="JACXAE010000046">
    <property type="protein sequence ID" value="MBD2772874.1"/>
    <property type="molecule type" value="Genomic_DNA"/>
</dbReference>